<keyword evidence="2" id="KW-0812">Transmembrane</keyword>
<name>A0ABQ8D3J1_BRANA</name>
<comment type="caution">
    <text evidence="3">The sequence shown here is derived from an EMBL/GenBank/DDBJ whole genome shotgun (WGS) entry which is preliminary data.</text>
</comment>
<feature type="compositionally biased region" description="Basic and acidic residues" evidence="1">
    <location>
        <begin position="130"/>
        <end position="140"/>
    </location>
</feature>
<sequence length="208" mass="23226">TKKSHRKDSSITFYINLHLHPSSSAKEQTLFTHTHTHNSKKQRDQKQSLHMSADWGPVIVAVSLFILLSPGLLFQIPARTRVVEFGNMSTSGIAILVHAVIYFCILTILVIAIQIRFHKGFTPLLHTNKGNRERPRRESTGVDVEIDGDDQNGVYGEEDESVNSYGFSVGFESTARLFPGNEKRRPGERITNKMTPTITGAQSVIVVV</sequence>
<organism evidence="3 4">
    <name type="scientific">Brassica napus</name>
    <name type="common">Rape</name>
    <dbReference type="NCBI Taxonomy" id="3708"/>
    <lineage>
        <taxon>Eukaryota</taxon>
        <taxon>Viridiplantae</taxon>
        <taxon>Streptophyta</taxon>
        <taxon>Embryophyta</taxon>
        <taxon>Tracheophyta</taxon>
        <taxon>Spermatophyta</taxon>
        <taxon>Magnoliopsida</taxon>
        <taxon>eudicotyledons</taxon>
        <taxon>Gunneridae</taxon>
        <taxon>Pentapetalae</taxon>
        <taxon>rosids</taxon>
        <taxon>malvids</taxon>
        <taxon>Brassicales</taxon>
        <taxon>Brassicaceae</taxon>
        <taxon>Brassiceae</taxon>
        <taxon>Brassica</taxon>
    </lineage>
</organism>
<dbReference type="PANTHER" id="PTHR33128">
    <property type="entry name" value="OS05G0103400 PROTEIN"/>
    <property type="match status" value="1"/>
</dbReference>
<feature type="compositionally biased region" description="Acidic residues" evidence="1">
    <location>
        <begin position="144"/>
        <end position="155"/>
    </location>
</feature>
<reference evidence="3 4" key="1">
    <citation type="submission" date="2021-05" db="EMBL/GenBank/DDBJ databases">
        <title>Genome Assembly of Synthetic Allotetraploid Brassica napus Reveals Homoeologous Exchanges between Subgenomes.</title>
        <authorList>
            <person name="Davis J.T."/>
        </authorList>
    </citation>
    <scope>NUCLEOTIDE SEQUENCE [LARGE SCALE GENOMIC DNA]</scope>
    <source>
        <strain evidence="4">cv. Da-Ae</strain>
        <tissue evidence="3">Seedling</tissue>
    </source>
</reference>
<feature type="transmembrane region" description="Helical" evidence="2">
    <location>
        <begin position="93"/>
        <end position="113"/>
    </location>
</feature>
<dbReference type="Proteomes" id="UP000824890">
    <property type="component" value="Unassembled WGS sequence"/>
</dbReference>
<evidence type="ECO:0000313" key="3">
    <source>
        <dbReference type="EMBL" id="KAH0923846.1"/>
    </source>
</evidence>
<gene>
    <name evidence="3" type="ORF">HID58_023864</name>
</gene>
<dbReference type="Pfam" id="PF11820">
    <property type="entry name" value="DUF3339"/>
    <property type="match status" value="1"/>
</dbReference>
<evidence type="ECO:0000313" key="4">
    <source>
        <dbReference type="Proteomes" id="UP000824890"/>
    </source>
</evidence>
<feature type="transmembrane region" description="Helical" evidence="2">
    <location>
        <begin position="55"/>
        <end position="73"/>
    </location>
</feature>
<proteinExistence type="predicted"/>
<dbReference type="EMBL" id="JAGKQM010000006">
    <property type="protein sequence ID" value="KAH0923846.1"/>
    <property type="molecule type" value="Genomic_DNA"/>
</dbReference>
<evidence type="ECO:0000256" key="2">
    <source>
        <dbReference type="SAM" id="Phobius"/>
    </source>
</evidence>
<protein>
    <submittedName>
        <fullName evidence="3">Uncharacterized protein</fullName>
    </submittedName>
</protein>
<accession>A0ABQ8D3J1</accession>
<keyword evidence="2" id="KW-1133">Transmembrane helix</keyword>
<keyword evidence="4" id="KW-1185">Reference proteome</keyword>
<feature type="region of interest" description="Disordered" evidence="1">
    <location>
        <begin position="127"/>
        <end position="155"/>
    </location>
</feature>
<dbReference type="InterPro" id="IPR021775">
    <property type="entry name" value="DUF3339"/>
</dbReference>
<dbReference type="PANTHER" id="PTHR33128:SF47">
    <property type="entry name" value="GPI-ANCHORED-LIKE PROTEIN (DUF 3339)"/>
    <property type="match status" value="1"/>
</dbReference>
<keyword evidence="2" id="KW-0472">Membrane</keyword>
<evidence type="ECO:0000256" key="1">
    <source>
        <dbReference type="SAM" id="MobiDB-lite"/>
    </source>
</evidence>
<feature type="non-terminal residue" evidence="3">
    <location>
        <position position="1"/>
    </location>
</feature>